<comment type="caution">
    <text evidence="3">The sequence shown here is derived from an EMBL/GenBank/DDBJ whole genome shotgun (WGS) entry which is preliminary data.</text>
</comment>
<dbReference type="SUPFAM" id="SSF57196">
    <property type="entry name" value="EGF/Laminin"/>
    <property type="match status" value="1"/>
</dbReference>
<accession>A0AA39M3Q6</accession>
<reference evidence="3" key="1">
    <citation type="submission" date="2023-06" db="EMBL/GenBank/DDBJ databases">
        <title>Genomic analysis of the entomopathogenic nematode Steinernema hermaphroditum.</title>
        <authorList>
            <person name="Schwarz E.M."/>
            <person name="Heppert J.K."/>
            <person name="Baniya A."/>
            <person name="Schwartz H.T."/>
            <person name="Tan C.-H."/>
            <person name="Antoshechkin I."/>
            <person name="Sternberg P.W."/>
            <person name="Goodrich-Blair H."/>
            <person name="Dillman A.R."/>
        </authorList>
    </citation>
    <scope>NUCLEOTIDE SEQUENCE</scope>
    <source>
        <strain evidence="3">PS9179</strain>
        <tissue evidence="3">Whole animal</tissue>
    </source>
</reference>
<evidence type="ECO:0000313" key="3">
    <source>
        <dbReference type="EMBL" id="KAK0419465.1"/>
    </source>
</evidence>
<evidence type="ECO:0000256" key="1">
    <source>
        <dbReference type="SAM" id="Phobius"/>
    </source>
</evidence>
<evidence type="ECO:0000256" key="2">
    <source>
        <dbReference type="SAM" id="SignalP"/>
    </source>
</evidence>
<dbReference type="Proteomes" id="UP001175271">
    <property type="component" value="Unassembled WGS sequence"/>
</dbReference>
<name>A0AA39M3Q6_9BILA</name>
<organism evidence="3 4">
    <name type="scientific">Steinernema hermaphroditum</name>
    <dbReference type="NCBI Taxonomy" id="289476"/>
    <lineage>
        <taxon>Eukaryota</taxon>
        <taxon>Metazoa</taxon>
        <taxon>Ecdysozoa</taxon>
        <taxon>Nematoda</taxon>
        <taxon>Chromadorea</taxon>
        <taxon>Rhabditida</taxon>
        <taxon>Tylenchina</taxon>
        <taxon>Panagrolaimomorpha</taxon>
        <taxon>Strongyloidoidea</taxon>
        <taxon>Steinernematidae</taxon>
        <taxon>Steinernema</taxon>
    </lineage>
</organism>
<feature type="transmembrane region" description="Helical" evidence="1">
    <location>
        <begin position="159"/>
        <end position="181"/>
    </location>
</feature>
<sequence length="216" mass="25200">MWTLEKSRYSLLFIFLTLFSLSRSEFLVDLTEGKDEEEAKTTVEAVDPLVTMKAHFCDHGEWTKNDDGEEICRCEDKYVGEHCHLFMHCTSFDRYENNTCIECEQGWEGSFCEKIICDKGKPNPNGDICICDKPHSGNFCETQTTEAVYLYYNSLMYSWGPIGVLSIIPLYIILYGCRYMAKKRQVKRVERALEEQRQDDVDSDIVDMLLHKKYTK</sequence>
<feature type="signal peptide" evidence="2">
    <location>
        <begin position="1"/>
        <end position="24"/>
    </location>
</feature>
<evidence type="ECO:0000313" key="4">
    <source>
        <dbReference type="Proteomes" id="UP001175271"/>
    </source>
</evidence>
<dbReference type="EMBL" id="JAUCMV010000002">
    <property type="protein sequence ID" value="KAK0419465.1"/>
    <property type="molecule type" value="Genomic_DNA"/>
</dbReference>
<dbReference type="AlphaFoldDB" id="A0AA39M3Q6"/>
<protein>
    <recommendedName>
        <fullName evidence="5">EGF-like domain-containing protein</fullName>
    </recommendedName>
</protein>
<evidence type="ECO:0008006" key="5">
    <source>
        <dbReference type="Google" id="ProtNLM"/>
    </source>
</evidence>
<feature type="chain" id="PRO_5041307331" description="EGF-like domain-containing protein" evidence="2">
    <location>
        <begin position="25"/>
        <end position="216"/>
    </location>
</feature>
<keyword evidence="1" id="KW-0812">Transmembrane</keyword>
<keyword evidence="1" id="KW-1133">Transmembrane helix</keyword>
<gene>
    <name evidence="3" type="ORF">QR680_014161</name>
</gene>
<keyword evidence="2" id="KW-0732">Signal</keyword>
<keyword evidence="1" id="KW-0472">Membrane</keyword>
<proteinExistence type="predicted"/>
<keyword evidence="4" id="KW-1185">Reference proteome</keyword>